<dbReference type="Proteomes" id="UP001396334">
    <property type="component" value="Unassembled WGS sequence"/>
</dbReference>
<evidence type="ECO:0000313" key="2">
    <source>
        <dbReference type="Proteomes" id="UP001396334"/>
    </source>
</evidence>
<keyword evidence="2" id="KW-1185">Reference proteome</keyword>
<gene>
    <name evidence="1" type="ORF">V6N11_064757</name>
</gene>
<dbReference type="EMBL" id="JBBPBN010000014">
    <property type="protein sequence ID" value="KAK9024851.1"/>
    <property type="molecule type" value="Genomic_DNA"/>
</dbReference>
<reference evidence="1 2" key="1">
    <citation type="journal article" date="2024" name="G3 (Bethesda)">
        <title>Genome assembly of Hibiscus sabdariffa L. provides insights into metabolisms of medicinal natural products.</title>
        <authorList>
            <person name="Kim T."/>
        </authorList>
    </citation>
    <scope>NUCLEOTIDE SEQUENCE [LARGE SCALE GENOMIC DNA]</scope>
    <source>
        <strain evidence="1">TK-2024</strain>
        <tissue evidence="1">Old leaves</tissue>
    </source>
</reference>
<name>A0ABR2SHT9_9ROSI</name>
<proteinExistence type="predicted"/>
<comment type="caution">
    <text evidence="1">The sequence shown here is derived from an EMBL/GenBank/DDBJ whole genome shotgun (WGS) entry which is preliminary data.</text>
</comment>
<accession>A0ABR2SHT9</accession>
<evidence type="ECO:0000313" key="1">
    <source>
        <dbReference type="EMBL" id="KAK9024851.1"/>
    </source>
</evidence>
<organism evidence="1 2">
    <name type="scientific">Hibiscus sabdariffa</name>
    <name type="common">roselle</name>
    <dbReference type="NCBI Taxonomy" id="183260"/>
    <lineage>
        <taxon>Eukaryota</taxon>
        <taxon>Viridiplantae</taxon>
        <taxon>Streptophyta</taxon>
        <taxon>Embryophyta</taxon>
        <taxon>Tracheophyta</taxon>
        <taxon>Spermatophyta</taxon>
        <taxon>Magnoliopsida</taxon>
        <taxon>eudicotyledons</taxon>
        <taxon>Gunneridae</taxon>
        <taxon>Pentapetalae</taxon>
        <taxon>rosids</taxon>
        <taxon>malvids</taxon>
        <taxon>Malvales</taxon>
        <taxon>Malvaceae</taxon>
        <taxon>Malvoideae</taxon>
        <taxon>Hibiscus</taxon>
    </lineage>
</organism>
<protein>
    <submittedName>
        <fullName evidence="1">Uncharacterized protein</fullName>
    </submittedName>
</protein>
<sequence>MTRIIFIELQFIAMDDVRTRTCRQLFQLLQFNSNKESLHPYGSVNLIDNSQRIPIDLQRASKKSILDVVLNVLLVGGILDYLNSGCRDYNFLHVLHDILLAEEFMEEKLVSLIHELKALRSDPYRK</sequence>